<proteinExistence type="inferred from homology"/>
<dbReference type="InterPro" id="IPR018188">
    <property type="entry name" value="RNase_T2_His_AS_1"/>
</dbReference>
<keyword evidence="2" id="KW-0378">Hydrolase</keyword>
<evidence type="ECO:0000256" key="5">
    <source>
        <dbReference type="ARBA" id="ARBA00023239"/>
    </source>
</evidence>
<evidence type="ECO:0000256" key="7">
    <source>
        <dbReference type="RuleBase" id="RU004328"/>
    </source>
</evidence>
<evidence type="ECO:0000256" key="1">
    <source>
        <dbReference type="ARBA" id="ARBA00007469"/>
    </source>
</evidence>
<keyword evidence="4" id="KW-0325">Glycoprotein</keyword>
<accession>A0A6J5VZV8</accession>
<comment type="similarity">
    <text evidence="1 7">Belongs to the RNase T2 family.</text>
</comment>
<keyword evidence="2" id="KW-0540">Nuclease</keyword>
<name>A0A6J5VZV8_PRUAR</name>
<dbReference type="SUPFAM" id="SSF55895">
    <property type="entry name" value="Ribonuclease Rh-like"/>
    <property type="match status" value="1"/>
</dbReference>
<evidence type="ECO:0000256" key="8">
    <source>
        <dbReference type="SAM" id="SignalP"/>
    </source>
</evidence>
<evidence type="ECO:0000313" key="9">
    <source>
        <dbReference type="EMBL" id="CAB4291458.1"/>
    </source>
</evidence>
<dbReference type="EMBL" id="CAEKDK010000008">
    <property type="protein sequence ID" value="CAB4291458.1"/>
    <property type="molecule type" value="Genomic_DNA"/>
</dbReference>
<dbReference type="GO" id="GO:0033897">
    <property type="term" value="F:ribonuclease T2 activity"/>
    <property type="evidence" value="ECO:0007669"/>
    <property type="project" value="InterPro"/>
</dbReference>
<sequence length="116" mass="12943">MKFLATIVAMVLGIALSFNIVGNMSCNAAGQYDYFQFVQESPFAFCKDSNGNGSNILPLPRIFTIHGLWPSNFTNRHKPCVGRQFSRDVFTYEAVRPCLVHGKRDLGMGDKLLSHV</sequence>
<reference evidence="9 10" key="1">
    <citation type="submission" date="2020-05" db="EMBL/GenBank/DDBJ databases">
        <authorList>
            <person name="Campoy J."/>
            <person name="Schneeberger K."/>
            <person name="Spophaly S."/>
        </authorList>
    </citation>
    <scope>NUCLEOTIDE SEQUENCE [LARGE SCALE GENOMIC DNA]</scope>
    <source>
        <strain evidence="9">PruArmRojPasFocal</strain>
    </source>
</reference>
<dbReference type="InterPro" id="IPR036430">
    <property type="entry name" value="RNase_T2-like_sf"/>
</dbReference>
<comment type="function">
    <text evidence="6">Self-incompatibility (SI) is the inherited ability of a flowering plant to prevent self-fertilization by discriminating between self and non-self pollen during pollination. In many species, self-incompatibility is controlled by the single, multiallelic locus S.</text>
</comment>
<dbReference type="AlphaFoldDB" id="A0A6J5VZV8"/>
<dbReference type="GO" id="GO:0003723">
    <property type="term" value="F:RNA binding"/>
    <property type="evidence" value="ECO:0007669"/>
    <property type="project" value="InterPro"/>
</dbReference>
<evidence type="ECO:0000256" key="2">
    <source>
        <dbReference type="ARBA" id="ARBA00022722"/>
    </source>
</evidence>
<evidence type="ECO:0000256" key="4">
    <source>
        <dbReference type="ARBA" id="ARBA00023180"/>
    </source>
</evidence>
<feature type="signal peptide" evidence="8">
    <location>
        <begin position="1"/>
        <end position="17"/>
    </location>
</feature>
<gene>
    <name evidence="9" type="ORF">CURHAP_LOCUS51798</name>
</gene>
<dbReference type="Pfam" id="PF00445">
    <property type="entry name" value="Ribonuclease_T2"/>
    <property type="match status" value="1"/>
</dbReference>
<keyword evidence="5" id="KW-0456">Lyase</keyword>
<evidence type="ECO:0000313" key="10">
    <source>
        <dbReference type="Proteomes" id="UP000507222"/>
    </source>
</evidence>
<dbReference type="Gene3D" id="3.90.730.10">
    <property type="entry name" value="Ribonuclease T2-like"/>
    <property type="match status" value="1"/>
</dbReference>
<dbReference type="InterPro" id="IPR001568">
    <property type="entry name" value="RNase_T2-like"/>
</dbReference>
<evidence type="ECO:0000256" key="6">
    <source>
        <dbReference type="ARBA" id="ARBA00025641"/>
    </source>
</evidence>
<dbReference type="PROSITE" id="PS00530">
    <property type="entry name" value="RNASE_T2_1"/>
    <property type="match status" value="1"/>
</dbReference>
<feature type="chain" id="PRO_5026809480" evidence="8">
    <location>
        <begin position="18"/>
        <end position="116"/>
    </location>
</feature>
<organism evidence="9 10">
    <name type="scientific">Prunus armeniaca</name>
    <name type="common">Apricot</name>
    <name type="synonym">Armeniaca vulgaris</name>
    <dbReference type="NCBI Taxonomy" id="36596"/>
    <lineage>
        <taxon>Eukaryota</taxon>
        <taxon>Viridiplantae</taxon>
        <taxon>Streptophyta</taxon>
        <taxon>Embryophyta</taxon>
        <taxon>Tracheophyta</taxon>
        <taxon>Spermatophyta</taxon>
        <taxon>Magnoliopsida</taxon>
        <taxon>eudicotyledons</taxon>
        <taxon>Gunneridae</taxon>
        <taxon>Pentapetalae</taxon>
        <taxon>rosids</taxon>
        <taxon>fabids</taxon>
        <taxon>Rosales</taxon>
        <taxon>Rosaceae</taxon>
        <taxon>Amygdaloideae</taxon>
        <taxon>Amygdaleae</taxon>
        <taxon>Prunus</taxon>
    </lineage>
</organism>
<protein>
    <submittedName>
        <fullName evidence="9">Uncharacterized protein</fullName>
    </submittedName>
</protein>
<keyword evidence="3 8" id="KW-0732">Signal</keyword>
<evidence type="ECO:0000256" key="3">
    <source>
        <dbReference type="ARBA" id="ARBA00022729"/>
    </source>
</evidence>
<dbReference type="Proteomes" id="UP000507222">
    <property type="component" value="Unassembled WGS sequence"/>
</dbReference>